<dbReference type="InterPro" id="IPR011042">
    <property type="entry name" value="6-blade_b-propeller_TolB-like"/>
</dbReference>
<comment type="caution">
    <text evidence="2">The sequence shown here is derived from an EMBL/GenBank/DDBJ whole genome shotgun (WGS) entry which is preliminary data.</text>
</comment>
<dbReference type="Gene3D" id="2.60.40.3710">
    <property type="match status" value="1"/>
</dbReference>
<protein>
    <recommendedName>
        <fullName evidence="4">SbsA Ig-like domain-containing protein</fullName>
    </recommendedName>
</protein>
<organism evidence="2 3">
    <name type="scientific">Roseofilum acuticapitatum BLCC-M154</name>
    <dbReference type="NCBI Taxonomy" id="3022444"/>
    <lineage>
        <taxon>Bacteria</taxon>
        <taxon>Bacillati</taxon>
        <taxon>Cyanobacteriota</taxon>
        <taxon>Cyanophyceae</taxon>
        <taxon>Desertifilales</taxon>
        <taxon>Desertifilaceae</taxon>
        <taxon>Roseofilum</taxon>
        <taxon>Roseofilum acuticapitatum</taxon>
    </lineage>
</organism>
<name>A0ABT7AUU8_9CYAN</name>
<evidence type="ECO:0000313" key="3">
    <source>
        <dbReference type="Proteomes" id="UP001235303"/>
    </source>
</evidence>
<gene>
    <name evidence="2" type="ORF">PMG71_14725</name>
</gene>
<feature type="transmembrane region" description="Helical" evidence="1">
    <location>
        <begin position="29"/>
        <end position="49"/>
    </location>
</feature>
<dbReference type="SUPFAM" id="SSF82171">
    <property type="entry name" value="DPP6 N-terminal domain-like"/>
    <property type="match status" value="1"/>
</dbReference>
<evidence type="ECO:0008006" key="4">
    <source>
        <dbReference type="Google" id="ProtNLM"/>
    </source>
</evidence>
<sequence>MMKNSKKLVDFYQSQIKPNIENWQPLDRVVVAIIISLFIAIFFLVLTGGNAAPRVRQFTWQNQVITAKDRAFILQFSHPMDRASVENNLKIEPSLLGKSSWAGRRMAYTLNKPAPYGTEFKVQIQGAKDQYSDAKKGTEIEPFVGEFKSRDRVFVYIGNQGEESGRLILYNLTQNQLEMLTPPNLVVMDFRPYPDRDRILFSARDTLEAGDEIIEQKLYTVTTGLKEGEDPSIVDEILDNETHQNLAFDLAPDGKTIVVQRVNRQDPGDFGLWLIPEKGDPYPMENQPGGEFLITPDSQAIALLQGEGVALLPLYPDRSAPTNQPLDFLPKFGQVLSFAPDGSAATMIKFNTDYTRSLYLVTNQGTEKELLKTNGSIKECEFDPTQTMLYCLLSELLPGELYQELLYIGAINLETSEQIPLVGLPNQREINISLSPDGVAILFDHNQVDTPEESPATPPENPLNSNANLWILPIIDAQKLGKDPQIKPEALPLKGFRPQWLP</sequence>
<dbReference type="RefSeq" id="WP_283754443.1">
    <property type="nucleotide sequence ID" value="NZ_JAQOSP010000099.1"/>
</dbReference>
<evidence type="ECO:0000313" key="2">
    <source>
        <dbReference type="EMBL" id="MDJ1170684.1"/>
    </source>
</evidence>
<dbReference type="Gene3D" id="2.120.10.30">
    <property type="entry name" value="TolB, C-terminal domain"/>
    <property type="match status" value="1"/>
</dbReference>
<dbReference type="Proteomes" id="UP001235303">
    <property type="component" value="Unassembled WGS sequence"/>
</dbReference>
<accession>A0ABT7AUU8</accession>
<reference evidence="2 3" key="1">
    <citation type="submission" date="2023-01" db="EMBL/GenBank/DDBJ databases">
        <title>Novel diversity within Roseofilum (Cyanobacteria; Desertifilaceae) from marine benthic mats with descriptions of four novel species.</title>
        <authorList>
            <person name="Wang Y."/>
            <person name="Berthold D.E."/>
            <person name="Hu J."/>
            <person name="Lefler F.W."/>
            <person name="Laughinghouse H.D. IV."/>
        </authorList>
    </citation>
    <scope>NUCLEOTIDE SEQUENCE [LARGE SCALE GENOMIC DNA]</scope>
    <source>
        <strain evidence="2 3">BLCC-M154</strain>
    </source>
</reference>
<keyword evidence="1" id="KW-0472">Membrane</keyword>
<keyword evidence="1" id="KW-1133">Transmembrane helix</keyword>
<keyword evidence="1" id="KW-0812">Transmembrane</keyword>
<dbReference type="EMBL" id="JAQOSP010000099">
    <property type="protein sequence ID" value="MDJ1170684.1"/>
    <property type="molecule type" value="Genomic_DNA"/>
</dbReference>
<proteinExistence type="predicted"/>
<keyword evidence="3" id="KW-1185">Reference proteome</keyword>
<evidence type="ECO:0000256" key="1">
    <source>
        <dbReference type="SAM" id="Phobius"/>
    </source>
</evidence>